<sequence>MPVELKVLGWSIALGLAYMLFAVTLAALQRGPMWAAGNRDGNVAPLTGPAARADRASRNFGETFALFAAAVLGVVLLQRTNAHSALGVQLYFWARLVYLPVYTIGIPFLRTLVWAVSLVGILLVLSGLF</sequence>
<keyword evidence="2 5" id="KW-0812">Transmembrane</keyword>
<evidence type="ECO:0008006" key="8">
    <source>
        <dbReference type="Google" id="ProtNLM"/>
    </source>
</evidence>
<organism evidence="6 7">
    <name type="scientific">Dyella solisilvae</name>
    <dbReference type="NCBI Taxonomy" id="1920168"/>
    <lineage>
        <taxon>Bacteria</taxon>
        <taxon>Pseudomonadati</taxon>
        <taxon>Pseudomonadota</taxon>
        <taxon>Gammaproteobacteria</taxon>
        <taxon>Lysobacterales</taxon>
        <taxon>Rhodanobacteraceae</taxon>
        <taxon>Dyella</taxon>
    </lineage>
</organism>
<evidence type="ECO:0000256" key="5">
    <source>
        <dbReference type="SAM" id="Phobius"/>
    </source>
</evidence>
<dbReference type="GO" id="GO:0016020">
    <property type="term" value="C:membrane"/>
    <property type="evidence" value="ECO:0007669"/>
    <property type="project" value="UniProtKB-SubCell"/>
</dbReference>
<comment type="caution">
    <text evidence="6">The sequence shown here is derived from an EMBL/GenBank/DDBJ whole genome shotgun (WGS) entry which is preliminary data.</text>
</comment>
<keyword evidence="4 5" id="KW-0472">Membrane</keyword>
<dbReference type="RefSeq" id="WP_114825743.1">
    <property type="nucleotide sequence ID" value="NZ_QQSY01000003.1"/>
</dbReference>
<dbReference type="InterPro" id="IPR001129">
    <property type="entry name" value="Membr-assoc_MAPEG"/>
</dbReference>
<name>A0A370K6Y9_9GAMM</name>
<dbReference type="OrthoDB" id="513661at2"/>
<dbReference type="EMBL" id="QQSY01000003">
    <property type="protein sequence ID" value="RDI98227.1"/>
    <property type="molecule type" value="Genomic_DNA"/>
</dbReference>
<evidence type="ECO:0000256" key="4">
    <source>
        <dbReference type="ARBA" id="ARBA00023136"/>
    </source>
</evidence>
<keyword evidence="7" id="KW-1185">Reference proteome</keyword>
<dbReference type="PANTHER" id="PTHR35371:SF1">
    <property type="entry name" value="BLR7753 PROTEIN"/>
    <property type="match status" value="1"/>
</dbReference>
<protein>
    <recommendedName>
        <fullName evidence="8">MAPEG family protein</fullName>
    </recommendedName>
</protein>
<feature type="transmembrane region" description="Helical" evidence="5">
    <location>
        <begin position="97"/>
        <end position="125"/>
    </location>
</feature>
<keyword evidence="3 5" id="KW-1133">Transmembrane helix</keyword>
<dbReference type="InterPro" id="IPR023352">
    <property type="entry name" value="MAPEG-like_dom_sf"/>
</dbReference>
<comment type="subcellular location">
    <subcellularLocation>
        <location evidence="1">Membrane</location>
    </subcellularLocation>
</comment>
<feature type="transmembrane region" description="Helical" evidence="5">
    <location>
        <begin position="7"/>
        <end position="28"/>
    </location>
</feature>
<evidence type="ECO:0000256" key="1">
    <source>
        <dbReference type="ARBA" id="ARBA00004370"/>
    </source>
</evidence>
<evidence type="ECO:0000313" key="7">
    <source>
        <dbReference type="Proteomes" id="UP000254711"/>
    </source>
</evidence>
<dbReference type="Pfam" id="PF01124">
    <property type="entry name" value="MAPEG"/>
    <property type="match status" value="1"/>
</dbReference>
<reference evidence="6 7" key="1">
    <citation type="submission" date="2018-07" db="EMBL/GenBank/DDBJ databases">
        <title>Dyella solisilvae sp. nov., isolated from the pine and broad-leaved mixed forest soil.</title>
        <authorList>
            <person name="Gao Z."/>
            <person name="Qiu L."/>
        </authorList>
    </citation>
    <scope>NUCLEOTIDE SEQUENCE [LARGE SCALE GENOMIC DNA]</scope>
    <source>
        <strain evidence="6 7">DHG54</strain>
    </source>
</reference>
<dbReference type="AlphaFoldDB" id="A0A370K6Y9"/>
<dbReference type="Proteomes" id="UP000254711">
    <property type="component" value="Unassembled WGS sequence"/>
</dbReference>
<evidence type="ECO:0000256" key="2">
    <source>
        <dbReference type="ARBA" id="ARBA00022692"/>
    </source>
</evidence>
<evidence type="ECO:0000256" key="3">
    <source>
        <dbReference type="ARBA" id="ARBA00022989"/>
    </source>
</evidence>
<evidence type="ECO:0000313" key="6">
    <source>
        <dbReference type="EMBL" id="RDI98227.1"/>
    </source>
</evidence>
<dbReference type="PANTHER" id="PTHR35371">
    <property type="entry name" value="INNER MEMBRANE PROTEIN"/>
    <property type="match status" value="1"/>
</dbReference>
<proteinExistence type="predicted"/>
<accession>A0A370K6Y9</accession>
<dbReference type="Gene3D" id="1.20.120.550">
    <property type="entry name" value="Membrane associated eicosanoid/glutathione metabolism-like domain"/>
    <property type="match status" value="1"/>
</dbReference>
<dbReference type="SUPFAM" id="SSF161084">
    <property type="entry name" value="MAPEG domain-like"/>
    <property type="match status" value="1"/>
</dbReference>
<feature type="transmembrane region" description="Helical" evidence="5">
    <location>
        <begin position="60"/>
        <end position="77"/>
    </location>
</feature>
<gene>
    <name evidence="6" type="ORF">DVT68_14220</name>
</gene>